<evidence type="ECO:0000256" key="3">
    <source>
        <dbReference type="ARBA" id="ARBA00022679"/>
    </source>
</evidence>
<dbReference type="GO" id="GO:0016020">
    <property type="term" value="C:membrane"/>
    <property type="evidence" value="ECO:0007669"/>
    <property type="project" value="GOC"/>
</dbReference>
<dbReference type="InterPro" id="IPR029044">
    <property type="entry name" value="Nucleotide-diphossugar_trans"/>
</dbReference>
<dbReference type="InterPro" id="IPR001173">
    <property type="entry name" value="Glyco_trans_2-like"/>
</dbReference>
<comment type="caution">
    <text evidence="6">The sequence shown here is derived from an EMBL/GenBank/DDBJ whole genome shotgun (WGS) entry which is preliminary data.</text>
</comment>
<evidence type="ECO:0000256" key="2">
    <source>
        <dbReference type="ARBA" id="ARBA00022676"/>
    </source>
</evidence>
<dbReference type="GO" id="GO:0004582">
    <property type="term" value="F:dolichyl-phosphate beta-D-mannosyltransferase activity"/>
    <property type="evidence" value="ECO:0007669"/>
    <property type="project" value="InterPro"/>
</dbReference>
<dbReference type="Pfam" id="PF00535">
    <property type="entry name" value="Glycos_transf_2"/>
    <property type="match status" value="1"/>
</dbReference>
<dbReference type="GO" id="GO:0009247">
    <property type="term" value="P:glycolipid biosynthetic process"/>
    <property type="evidence" value="ECO:0007669"/>
    <property type="project" value="TreeGrafter"/>
</dbReference>
<name>A0A3M8F0W2_9ACTN</name>
<keyword evidence="3" id="KW-0808">Transferase</keyword>
<dbReference type="Gene3D" id="3.90.550.10">
    <property type="entry name" value="Spore Coat Polysaccharide Biosynthesis Protein SpsA, Chain A"/>
    <property type="match status" value="1"/>
</dbReference>
<dbReference type="AlphaFoldDB" id="A0A3M8F0W2"/>
<dbReference type="Proteomes" id="UP000028058">
    <property type="component" value="Unassembled WGS sequence"/>
</dbReference>
<keyword evidence="2" id="KW-0328">Glycosyltransferase</keyword>
<proteinExistence type="inferred from homology"/>
<dbReference type="EMBL" id="JNAD02000011">
    <property type="protein sequence ID" value="RKM93314.1"/>
    <property type="molecule type" value="Genomic_DNA"/>
</dbReference>
<dbReference type="PANTHER" id="PTHR43398">
    <property type="entry name" value="DOLICHOL-PHOSPHATE MANNOSYLTRANSFERASE SUBUNIT 1"/>
    <property type="match status" value="1"/>
</dbReference>
<dbReference type="PANTHER" id="PTHR43398:SF1">
    <property type="entry name" value="DOLICHOL-PHOSPHATE MANNOSYLTRANSFERASE SUBUNIT 1"/>
    <property type="match status" value="1"/>
</dbReference>
<evidence type="ECO:0000313" key="6">
    <source>
        <dbReference type="EMBL" id="RKM93314.1"/>
    </source>
</evidence>
<dbReference type="OrthoDB" id="9810303at2"/>
<protein>
    <submittedName>
        <fullName evidence="6">Polyprenol monophosphomannose synthase</fullName>
    </submittedName>
</protein>
<evidence type="ECO:0000313" key="7">
    <source>
        <dbReference type="Proteomes" id="UP000028058"/>
    </source>
</evidence>
<reference evidence="6 7" key="1">
    <citation type="journal article" date="2014" name="Genome Announc.">
        <title>Draft Genome Sequence of Streptomyces fradiae ATCC 19609, a Strain Highly Sensitive to Antibiotics.</title>
        <authorList>
            <person name="Bekker O.B."/>
            <person name="Klimina K.M."/>
            <person name="Vatlin A.A."/>
            <person name="Zakharevich N.V."/>
            <person name="Kasianov A.S."/>
            <person name="Danilenko V.N."/>
        </authorList>
    </citation>
    <scope>NUCLEOTIDE SEQUENCE [LARGE SCALE GENOMIC DNA]</scope>
    <source>
        <strain evidence="6 7">ATCC 19609</strain>
    </source>
</reference>
<comment type="similarity">
    <text evidence="1">Belongs to the glycosyltransferase 2 family.</text>
</comment>
<dbReference type="InterPro" id="IPR039528">
    <property type="entry name" value="DPM1-like"/>
</dbReference>
<dbReference type="SUPFAM" id="SSF53448">
    <property type="entry name" value="Nucleotide-diphospho-sugar transferases"/>
    <property type="match status" value="1"/>
</dbReference>
<organism evidence="6 7">
    <name type="scientific">Streptomyces xinghaiensis</name>
    <dbReference type="NCBI Taxonomy" id="1038928"/>
    <lineage>
        <taxon>Bacteria</taxon>
        <taxon>Bacillati</taxon>
        <taxon>Actinomycetota</taxon>
        <taxon>Actinomycetes</taxon>
        <taxon>Kitasatosporales</taxon>
        <taxon>Streptomycetaceae</taxon>
        <taxon>Streptomyces</taxon>
    </lineage>
</organism>
<evidence type="ECO:0000256" key="4">
    <source>
        <dbReference type="SAM" id="MobiDB-lite"/>
    </source>
</evidence>
<sequence>MGARYRGPSVLRRRDRTRPAGTYGPEGIAVADGGQRRYGPLGTVLVIIPTYNEAGNIKPIVGRVRSAVPEAHVLVADDNSPDGTGKLADELAAEDEQVHVLHRRGKEGLGAAYLAGFRWGIEQGYGVLVEMDADGSHQPEELPRLLTALKGADLVLGSRWVAGGRIVNWPRSRQLISRGGSVYSRLLLDVPVHDVTGGYRAFRAETLTGLGMDDVASQGYCFQVDLAWRAVKAGFHVVEVPITFVEREIGDSKMSRDIFVEALWRVTAWGVGSRAQRVLDRVNRAAVRREG</sequence>
<dbReference type="CDD" id="cd06442">
    <property type="entry name" value="DPM1_like"/>
    <property type="match status" value="1"/>
</dbReference>
<feature type="region of interest" description="Disordered" evidence="4">
    <location>
        <begin position="1"/>
        <end position="26"/>
    </location>
</feature>
<accession>A0A3M8F0W2</accession>
<feature type="domain" description="Glycosyltransferase 2-like" evidence="5">
    <location>
        <begin position="46"/>
        <end position="205"/>
    </location>
</feature>
<gene>
    <name evidence="6" type="ORF">SFRA_022770</name>
</gene>
<evidence type="ECO:0000256" key="1">
    <source>
        <dbReference type="ARBA" id="ARBA00006739"/>
    </source>
</evidence>
<keyword evidence="7" id="KW-1185">Reference proteome</keyword>
<evidence type="ECO:0000259" key="5">
    <source>
        <dbReference type="Pfam" id="PF00535"/>
    </source>
</evidence>
<dbReference type="FunFam" id="3.90.550.10:FF:000122">
    <property type="entry name" value="Dolichol-phosphate mannosyltransferase subunit 1"/>
    <property type="match status" value="1"/>
</dbReference>